<dbReference type="STRING" id="3750.A0A498J509"/>
<proteinExistence type="predicted"/>
<organism evidence="2 3">
    <name type="scientific">Malus domestica</name>
    <name type="common">Apple</name>
    <name type="synonym">Pyrus malus</name>
    <dbReference type="NCBI Taxonomy" id="3750"/>
    <lineage>
        <taxon>Eukaryota</taxon>
        <taxon>Viridiplantae</taxon>
        <taxon>Streptophyta</taxon>
        <taxon>Embryophyta</taxon>
        <taxon>Tracheophyta</taxon>
        <taxon>Spermatophyta</taxon>
        <taxon>Magnoliopsida</taxon>
        <taxon>eudicotyledons</taxon>
        <taxon>Gunneridae</taxon>
        <taxon>Pentapetalae</taxon>
        <taxon>rosids</taxon>
        <taxon>fabids</taxon>
        <taxon>Rosales</taxon>
        <taxon>Rosaceae</taxon>
        <taxon>Amygdaloideae</taxon>
        <taxon>Maleae</taxon>
        <taxon>Malus</taxon>
    </lineage>
</organism>
<sequence>MALPHAPTTTLTNSPSSISSNTSTSLTCFPKPLFPNKSQTHRSLVEKVKHGSSCKARKSDDERGSNQVEGKLGRRIMLIGLAAGGLYGATGLGLGTNPFTTALPIPAPDLKTCAPATEDVIGLLMSKLSCSDQFCSTEMKLKLGSFEFQYSSIRISVCNERGWFSMGSQNENEIPNSK</sequence>
<evidence type="ECO:0000313" key="3">
    <source>
        <dbReference type="Proteomes" id="UP000290289"/>
    </source>
</evidence>
<keyword evidence="3" id="KW-1185">Reference proteome</keyword>
<evidence type="ECO:0000256" key="1">
    <source>
        <dbReference type="SAM" id="MobiDB-lite"/>
    </source>
</evidence>
<gene>
    <name evidence="2" type="ORF">DVH24_032084</name>
</gene>
<dbReference type="EMBL" id="RDQH01000335">
    <property type="protein sequence ID" value="RXH89727.1"/>
    <property type="molecule type" value="Genomic_DNA"/>
</dbReference>
<dbReference type="Proteomes" id="UP000290289">
    <property type="component" value="Chromosome 9"/>
</dbReference>
<name>A0A498J509_MALDO</name>
<comment type="caution">
    <text evidence="2">The sequence shown here is derived from an EMBL/GenBank/DDBJ whole genome shotgun (WGS) entry which is preliminary data.</text>
</comment>
<feature type="region of interest" description="Disordered" evidence="1">
    <location>
        <begin position="1"/>
        <end position="23"/>
    </location>
</feature>
<protein>
    <submittedName>
        <fullName evidence="2">Uncharacterized protein</fullName>
    </submittedName>
</protein>
<reference evidence="2 3" key="1">
    <citation type="submission" date="2018-10" db="EMBL/GenBank/DDBJ databases">
        <title>A high-quality apple genome assembly.</title>
        <authorList>
            <person name="Hu J."/>
        </authorList>
    </citation>
    <scope>NUCLEOTIDE SEQUENCE [LARGE SCALE GENOMIC DNA]</scope>
    <source>
        <strain evidence="3">cv. HFTH1</strain>
        <tissue evidence="2">Young leaf</tissue>
    </source>
</reference>
<feature type="compositionally biased region" description="Low complexity" evidence="1">
    <location>
        <begin position="7"/>
        <end position="23"/>
    </location>
</feature>
<feature type="region of interest" description="Disordered" evidence="1">
    <location>
        <begin position="48"/>
        <end position="68"/>
    </location>
</feature>
<dbReference type="AlphaFoldDB" id="A0A498J509"/>
<evidence type="ECO:0000313" key="2">
    <source>
        <dbReference type="EMBL" id="RXH89727.1"/>
    </source>
</evidence>
<accession>A0A498J509</accession>